<sequence length="42" mass="4934">MKEDTKRIPKTEDSSRLTTRSRTNKENESRTRSDPEKGPENK</sequence>
<feature type="region of interest" description="Disordered" evidence="1">
    <location>
        <begin position="1"/>
        <end position="42"/>
    </location>
</feature>
<dbReference type="Proteomes" id="UP001596002">
    <property type="component" value="Unassembled WGS sequence"/>
</dbReference>
<keyword evidence="3" id="KW-1185">Reference proteome</keyword>
<reference evidence="3" key="1">
    <citation type="journal article" date="2019" name="Int. J. Syst. Evol. Microbiol.">
        <title>The Global Catalogue of Microorganisms (GCM) 10K type strain sequencing project: providing services to taxonomists for standard genome sequencing and annotation.</title>
        <authorList>
            <consortium name="The Broad Institute Genomics Platform"/>
            <consortium name="The Broad Institute Genome Sequencing Center for Infectious Disease"/>
            <person name="Wu L."/>
            <person name="Ma J."/>
        </authorList>
    </citation>
    <scope>NUCLEOTIDE SEQUENCE [LARGE SCALE GENOMIC DNA]</scope>
    <source>
        <strain evidence="3">WYCCWR 12678</strain>
    </source>
</reference>
<dbReference type="EMBL" id="JBHSHC010000016">
    <property type="protein sequence ID" value="MFC4766424.1"/>
    <property type="molecule type" value="Genomic_DNA"/>
</dbReference>
<evidence type="ECO:0000256" key="1">
    <source>
        <dbReference type="SAM" id="MobiDB-lite"/>
    </source>
</evidence>
<dbReference type="RefSeq" id="WP_380024268.1">
    <property type="nucleotide sequence ID" value="NZ_JBHSHC010000016.1"/>
</dbReference>
<organism evidence="2 3">
    <name type="scientific">Effusibacillus consociatus</name>
    <dbReference type="NCBI Taxonomy" id="1117041"/>
    <lineage>
        <taxon>Bacteria</taxon>
        <taxon>Bacillati</taxon>
        <taxon>Bacillota</taxon>
        <taxon>Bacilli</taxon>
        <taxon>Bacillales</taxon>
        <taxon>Alicyclobacillaceae</taxon>
        <taxon>Effusibacillus</taxon>
    </lineage>
</organism>
<accession>A0ABV9PY17</accession>
<comment type="caution">
    <text evidence="2">The sequence shown here is derived from an EMBL/GenBank/DDBJ whole genome shotgun (WGS) entry which is preliminary data.</text>
</comment>
<feature type="compositionally biased region" description="Basic and acidic residues" evidence="1">
    <location>
        <begin position="1"/>
        <end position="15"/>
    </location>
</feature>
<gene>
    <name evidence="2" type="ORF">ACFO8Q_03300</name>
</gene>
<protein>
    <submittedName>
        <fullName evidence="2">Uncharacterized protein</fullName>
    </submittedName>
</protein>
<evidence type="ECO:0000313" key="2">
    <source>
        <dbReference type="EMBL" id="MFC4766424.1"/>
    </source>
</evidence>
<name>A0ABV9PY17_9BACL</name>
<feature type="compositionally biased region" description="Basic and acidic residues" evidence="1">
    <location>
        <begin position="23"/>
        <end position="42"/>
    </location>
</feature>
<proteinExistence type="predicted"/>
<evidence type="ECO:0000313" key="3">
    <source>
        <dbReference type="Proteomes" id="UP001596002"/>
    </source>
</evidence>